<reference evidence="2" key="1">
    <citation type="journal article" date="2023" name="Mol. Phylogenet. Evol.">
        <title>Genome-scale phylogeny and comparative genomics of the fungal order Sordariales.</title>
        <authorList>
            <person name="Hensen N."/>
            <person name="Bonometti L."/>
            <person name="Westerberg I."/>
            <person name="Brannstrom I.O."/>
            <person name="Guillou S."/>
            <person name="Cros-Aarteil S."/>
            <person name="Calhoun S."/>
            <person name="Haridas S."/>
            <person name="Kuo A."/>
            <person name="Mondo S."/>
            <person name="Pangilinan J."/>
            <person name="Riley R."/>
            <person name="LaButti K."/>
            <person name="Andreopoulos B."/>
            <person name="Lipzen A."/>
            <person name="Chen C."/>
            <person name="Yan M."/>
            <person name="Daum C."/>
            <person name="Ng V."/>
            <person name="Clum A."/>
            <person name="Steindorff A."/>
            <person name="Ohm R.A."/>
            <person name="Martin F."/>
            <person name="Silar P."/>
            <person name="Natvig D.O."/>
            <person name="Lalanne C."/>
            <person name="Gautier V."/>
            <person name="Ament-Velasquez S.L."/>
            <person name="Kruys A."/>
            <person name="Hutchinson M.I."/>
            <person name="Powell A.J."/>
            <person name="Barry K."/>
            <person name="Miller A.N."/>
            <person name="Grigoriev I.V."/>
            <person name="Debuchy R."/>
            <person name="Gladieux P."/>
            <person name="Hiltunen Thoren M."/>
            <person name="Johannesson H."/>
        </authorList>
    </citation>
    <scope>NUCLEOTIDE SEQUENCE</scope>
    <source>
        <strain evidence="2">CBS 118394</strain>
    </source>
</reference>
<comment type="caution">
    <text evidence="2">The sequence shown here is derived from an EMBL/GenBank/DDBJ whole genome shotgun (WGS) entry which is preliminary data.</text>
</comment>
<feature type="chain" id="PRO_5042167198" evidence="1">
    <location>
        <begin position="16"/>
        <end position="502"/>
    </location>
</feature>
<evidence type="ECO:0000313" key="2">
    <source>
        <dbReference type="EMBL" id="KAK3312170.1"/>
    </source>
</evidence>
<gene>
    <name evidence="2" type="ORF">B0H66DRAFT_608445</name>
</gene>
<accession>A0AAE0LYC8</accession>
<protein>
    <submittedName>
        <fullName evidence="2">Uncharacterized protein</fullName>
    </submittedName>
</protein>
<name>A0AAE0LYC8_9PEZI</name>
<keyword evidence="3" id="KW-1185">Reference proteome</keyword>
<reference evidence="2" key="2">
    <citation type="submission" date="2023-06" db="EMBL/GenBank/DDBJ databases">
        <authorList>
            <consortium name="Lawrence Berkeley National Laboratory"/>
            <person name="Haridas S."/>
            <person name="Hensen N."/>
            <person name="Bonometti L."/>
            <person name="Westerberg I."/>
            <person name="Brannstrom I.O."/>
            <person name="Guillou S."/>
            <person name="Cros-Aarteil S."/>
            <person name="Calhoun S."/>
            <person name="Kuo A."/>
            <person name="Mondo S."/>
            <person name="Pangilinan J."/>
            <person name="Riley R."/>
            <person name="Labutti K."/>
            <person name="Andreopoulos B."/>
            <person name="Lipzen A."/>
            <person name="Chen C."/>
            <person name="Yanf M."/>
            <person name="Daum C."/>
            <person name="Ng V."/>
            <person name="Clum A."/>
            <person name="Steindorff A."/>
            <person name="Ohm R."/>
            <person name="Martin F."/>
            <person name="Silar P."/>
            <person name="Natvig D."/>
            <person name="Lalanne C."/>
            <person name="Gautier V."/>
            <person name="Ament-Velasquez S.L."/>
            <person name="Kruys A."/>
            <person name="Hutchinson M.I."/>
            <person name="Powell A.J."/>
            <person name="Barry K."/>
            <person name="Miller A.N."/>
            <person name="Grigoriev I.V."/>
            <person name="Debuchy R."/>
            <person name="Gladieux P."/>
            <person name="Thoren M.H."/>
            <person name="Johannesson H."/>
        </authorList>
    </citation>
    <scope>NUCLEOTIDE SEQUENCE</scope>
    <source>
        <strain evidence="2">CBS 118394</strain>
    </source>
</reference>
<dbReference type="AlphaFoldDB" id="A0AAE0LYC8"/>
<proteinExistence type="predicted"/>
<keyword evidence="1" id="KW-0732">Signal</keyword>
<dbReference type="EMBL" id="JAUEDM010000009">
    <property type="protein sequence ID" value="KAK3312170.1"/>
    <property type="molecule type" value="Genomic_DNA"/>
</dbReference>
<feature type="signal peptide" evidence="1">
    <location>
        <begin position="1"/>
        <end position="15"/>
    </location>
</feature>
<sequence>MTFRSLVLFAALAAAAPSTIPRAQQIQASNTNCTTNSFSIPSWFINNFHAGSNAATFSLLNRVTSSSVELTCQTGEGAESWSTCAAPSGSETDASLQASIQVKAASAVVQVKQSWSCDDRNTTKPVEFTASGNTTVPLSCDTNSAACKSANPVDLIKGSLLAPVAITPDYASGPDGHANPGCVASSKTPTWTLGTVIFINETGSDQLAIQSQSIQFHVVNQATGYSAGCLMYFSAAEGEDPAVRMTCDGGSDFTRRNRYSYKTETVFYPRSWTFGINQTWFCDDVDAARPISYSARGTTTLSLKCSKDDTTTSCEADAVTVHGEVVTEENLAPYSIEDPLPTADGCTVSSVVSPSWILSNFEVEKSSASRGAVSFNMKLNTKNNLFDYPVFVNHNDVDLQSADEWYPCAFGPGELPLAPKNCTFRFDEATNRLDIKADWVCIDVDAVHPVLFSGIATTTLPKLNCVTAASGLSTCGTSQGYTWISEVANTTWRTLDGLPARY</sequence>
<dbReference type="Proteomes" id="UP001283341">
    <property type="component" value="Unassembled WGS sequence"/>
</dbReference>
<organism evidence="2 3">
    <name type="scientific">Apodospora peruviana</name>
    <dbReference type="NCBI Taxonomy" id="516989"/>
    <lineage>
        <taxon>Eukaryota</taxon>
        <taxon>Fungi</taxon>
        <taxon>Dikarya</taxon>
        <taxon>Ascomycota</taxon>
        <taxon>Pezizomycotina</taxon>
        <taxon>Sordariomycetes</taxon>
        <taxon>Sordariomycetidae</taxon>
        <taxon>Sordariales</taxon>
        <taxon>Lasiosphaeriaceae</taxon>
        <taxon>Apodospora</taxon>
    </lineage>
</organism>
<evidence type="ECO:0000256" key="1">
    <source>
        <dbReference type="SAM" id="SignalP"/>
    </source>
</evidence>
<evidence type="ECO:0000313" key="3">
    <source>
        <dbReference type="Proteomes" id="UP001283341"/>
    </source>
</evidence>